<reference evidence="1 2" key="1">
    <citation type="submission" date="2023-02" db="EMBL/GenBank/DDBJ databases">
        <title>LHISI_Scaffold_Assembly.</title>
        <authorList>
            <person name="Stuart O.P."/>
            <person name="Cleave R."/>
            <person name="Magrath M.J.L."/>
            <person name="Mikheyev A.S."/>
        </authorList>
    </citation>
    <scope>NUCLEOTIDE SEQUENCE [LARGE SCALE GENOMIC DNA]</scope>
    <source>
        <strain evidence="1">Daus_M_001</strain>
        <tissue evidence="1">Leg muscle</tissue>
    </source>
</reference>
<dbReference type="EMBL" id="JARBHB010000004">
    <property type="protein sequence ID" value="KAJ8886322.1"/>
    <property type="molecule type" value="Genomic_DNA"/>
</dbReference>
<sequence length="663" mass="73419">MDDSLASVLLQSLQSGTLFPRARYSQVAGWSPHSGIYERLRNCAYRRRPGITVMDCCSHVSAREPTSSFGVAVLPRDAGEIVRGHDQVAVRVIKVMRPGPSRLVQLAHAPFAPALVAPPLVDRQTHASAEHCAVRKEQHRNTREREMDYPEETRLRVASYRIDSHVRKCSTDPAGNLTWFVLLQQEQADVHVSKRQHFPGITICRLALAPVAAAFPAILAVLSPALAPGAVACVSFYKSPPPSHRVDVMTSNGLRLSTHITKYGLSTCSHITKLPACKQAVGIYITGAGNFTHTPIGRLDFLGAPHIRARKRPSCQSPAIPDGTKQMESHYAGLLRESIPVVTPSNWCRNCIVTRKLRAQKDVRILSEASQPECKCGGKGRYPRKLTDQRHSPARSPRVKIREWPGWGLNSSRLDGRRAYLVIRGAAVAERLACSPPTKTNRVQSPTGSLPDFRIMWGYSISPTLPLRRCSIFISITLIGSQDLVVKSCPNLFTHSRIDPSPYLFPPGAKVTRCLSGLAVVGAMLTCSSHPPTCSALNLLTSRKPPGRHVSTDDSRLEIHTMFLVVLCLLVPRTPQTLRASCCMEIVMKLFLRRREVRECTKAWFHLCPGPVDMNVVHQQQLRLEKTKDCEIQHVAEGTRAVAGTVPRLKRRVHTNTEVKPQT</sequence>
<evidence type="ECO:0000313" key="1">
    <source>
        <dbReference type="EMBL" id="KAJ8886322.1"/>
    </source>
</evidence>
<keyword evidence="2" id="KW-1185">Reference proteome</keyword>
<accession>A0ABQ9HPL9</accession>
<comment type="caution">
    <text evidence="1">The sequence shown here is derived from an EMBL/GenBank/DDBJ whole genome shotgun (WGS) entry which is preliminary data.</text>
</comment>
<dbReference type="Proteomes" id="UP001159363">
    <property type="component" value="Chromosome X"/>
</dbReference>
<protein>
    <submittedName>
        <fullName evidence="1">Uncharacterized protein</fullName>
    </submittedName>
</protein>
<name>A0ABQ9HPL9_9NEOP</name>
<proteinExistence type="predicted"/>
<evidence type="ECO:0000313" key="2">
    <source>
        <dbReference type="Proteomes" id="UP001159363"/>
    </source>
</evidence>
<gene>
    <name evidence="1" type="ORF">PR048_012533</name>
</gene>
<organism evidence="1 2">
    <name type="scientific">Dryococelus australis</name>
    <dbReference type="NCBI Taxonomy" id="614101"/>
    <lineage>
        <taxon>Eukaryota</taxon>
        <taxon>Metazoa</taxon>
        <taxon>Ecdysozoa</taxon>
        <taxon>Arthropoda</taxon>
        <taxon>Hexapoda</taxon>
        <taxon>Insecta</taxon>
        <taxon>Pterygota</taxon>
        <taxon>Neoptera</taxon>
        <taxon>Polyneoptera</taxon>
        <taxon>Phasmatodea</taxon>
        <taxon>Verophasmatodea</taxon>
        <taxon>Anareolatae</taxon>
        <taxon>Phasmatidae</taxon>
        <taxon>Eurycanthinae</taxon>
        <taxon>Dryococelus</taxon>
    </lineage>
</organism>